<evidence type="ECO:0000313" key="3">
    <source>
        <dbReference type="Proteomes" id="UP000295636"/>
    </source>
</evidence>
<sequence>MIIVTGANGKLGRAVVEQLLKRVPAAQIGVSVREPNKAYELQEFGVRVRQGDFEDAESLIHSFEGASQVLIVSSGNLGEAGIRQHQTAIDTAKKAGASRVLYTSHMGASPMSYFIPMIHHAATEEMLKASGIAFTSLRNGYYAASALMLIGGAIKTGELIAPEDGPVAWTSHSDLAEAIAAIITDQKYDGITPNLTASEAIDMDGIASIASEIIGRPIRRTIVSDERYRDYLMSQGLPEARANLLTGIFLASRKGDFAQTDPALANLTGRVPMTFRDVLKESISQEPYHK</sequence>
<comment type="caution">
    <text evidence="2">The sequence shown here is derived from an EMBL/GenBank/DDBJ whole genome shotgun (WGS) entry which is preliminary data.</text>
</comment>
<organism evidence="2 3">
    <name type="scientific">Paenibacillus piri</name>
    <dbReference type="NCBI Taxonomy" id="2547395"/>
    <lineage>
        <taxon>Bacteria</taxon>
        <taxon>Bacillati</taxon>
        <taxon>Bacillota</taxon>
        <taxon>Bacilli</taxon>
        <taxon>Bacillales</taxon>
        <taxon>Paenibacillaceae</taxon>
        <taxon>Paenibacillus</taxon>
    </lineage>
</organism>
<dbReference type="InterPro" id="IPR036291">
    <property type="entry name" value="NAD(P)-bd_dom_sf"/>
</dbReference>
<reference evidence="2 3" key="1">
    <citation type="submission" date="2019-03" db="EMBL/GenBank/DDBJ databases">
        <title>This is whole genome sequence of Paenibacillus sp MS74 strain.</title>
        <authorList>
            <person name="Trinh H.N."/>
        </authorList>
    </citation>
    <scope>NUCLEOTIDE SEQUENCE [LARGE SCALE GENOMIC DNA]</scope>
    <source>
        <strain evidence="2 3">MS74</strain>
    </source>
</reference>
<keyword evidence="3" id="KW-1185">Reference proteome</keyword>
<protein>
    <submittedName>
        <fullName evidence="2">SDR family oxidoreductase</fullName>
    </submittedName>
</protein>
<evidence type="ECO:0000259" key="1">
    <source>
        <dbReference type="Pfam" id="PF05368"/>
    </source>
</evidence>
<dbReference type="Gene3D" id="3.90.25.10">
    <property type="entry name" value="UDP-galactose 4-epimerase, domain 1"/>
    <property type="match status" value="1"/>
</dbReference>
<feature type="domain" description="NmrA-like" evidence="1">
    <location>
        <begin position="2"/>
        <end position="251"/>
    </location>
</feature>
<dbReference type="CDD" id="cd05269">
    <property type="entry name" value="TMR_SDR_a"/>
    <property type="match status" value="1"/>
</dbReference>
<dbReference type="AlphaFoldDB" id="A0A4R5KI28"/>
<dbReference type="Proteomes" id="UP000295636">
    <property type="component" value="Unassembled WGS sequence"/>
</dbReference>
<dbReference type="InterPro" id="IPR052718">
    <property type="entry name" value="NmrA-type_oxidoreductase"/>
</dbReference>
<gene>
    <name evidence="2" type="ORF">E1757_23610</name>
</gene>
<dbReference type="SUPFAM" id="SSF51735">
    <property type="entry name" value="NAD(P)-binding Rossmann-fold domains"/>
    <property type="match status" value="1"/>
</dbReference>
<dbReference type="OrthoDB" id="339107at2"/>
<dbReference type="PANTHER" id="PTHR47129:SF1">
    <property type="entry name" value="NMRA-LIKE DOMAIN-CONTAINING PROTEIN"/>
    <property type="match status" value="1"/>
</dbReference>
<proteinExistence type="predicted"/>
<dbReference type="EMBL" id="SMRT01000013">
    <property type="protein sequence ID" value="TDF94405.1"/>
    <property type="molecule type" value="Genomic_DNA"/>
</dbReference>
<evidence type="ECO:0000313" key="2">
    <source>
        <dbReference type="EMBL" id="TDF94405.1"/>
    </source>
</evidence>
<dbReference type="PANTHER" id="PTHR47129">
    <property type="entry name" value="QUINONE OXIDOREDUCTASE 2"/>
    <property type="match status" value="1"/>
</dbReference>
<accession>A0A4R5KI28</accession>
<dbReference type="Pfam" id="PF05368">
    <property type="entry name" value="NmrA"/>
    <property type="match status" value="1"/>
</dbReference>
<name>A0A4R5KI28_9BACL</name>
<dbReference type="Gene3D" id="3.40.50.720">
    <property type="entry name" value="NAD(P)-binding Rossmann-like Domain"/>
    <property type="match status" value="1"/>
</dbReference>
<dbReference type="RefSeq" id="WP_133232749.1">
    <property type="nucleotide sequence ID" value="NZ_SMRT01000013.1"/>
</dbReference>
<dbReference type="InterPro" id="IPR008030">
    <property type="entry name" value="NmrA-like"/>
</dbReference>